<evidence type="ECO:0000256" key="1">
    <source>
        <dbReference type="SAM" id="MobiDB-lite"/>
    </source>
</evidence>
<feature type="signal peptide" evidence="2">
    <location>
        <begin position="1"/>
        <end position="23"/>
    </location>
</feature>
<evidence type="ECO:0000313" key="3">
    <source>
        <dbReference type="EMBL" id="KAK9842907.1"/>
    </source>
</evidence>
<name>A0AAW1SA64_9CHLO</name>
<evidence type="ECO:0008006" key="5">
    <source>
        <dbReference type="Google" id="ProtNLM"/>
    </source>
</evidence>
<gene>
    <name evidence="3" type="ORF">WJX74_004204</name>
</gene>
<feature type="region of interest" description="Disordered" evidence="1">
    <location>
        <begin position="69"/>
        <end position="105"/>
    </location>
</feature>
<keyword evidence="2" id="KW-0732">Signal</keyword>
<evidence type="ECO:0000313" key="4">
    <source>
        <dbReference type="Proteomes" id="UP001438707"/>
    </source>
</evidence>
<keyword evidence="4" id="KW-1185">Reference proteome</keyword>
<comment type="caution">
    <text evidence="3">The sequence shown here is derived from an EMBL/GenBank/DDBJ whole genome shotgun (WGS) entry which is preliminary data.</text>
</comment>
<sequence length="419" mass="47560">MRSLTLGVVWATTFWLLVEVATANPLRRAQATSSRGGHEPSIPTWKEPTHLRIYIVDNIPAAYTSGHMSQYSQPAGPAGPSAGPWAPAPSSTESGSSNDSDSILPEPRSNDLLFHQWMVEQLRASPLRVYEAEEADFFVIPTLLPADDLDLQASCHPAALPQGVQAILKSVHDRYVLNATNFLPWFKRKPHFIILNQPANAYLQSKLLRHRESKGFTFIVHTPVNDPSLDLQHMVVAPQMSRLRWTRGLLTKKQVPYDPQEALTKRTVLAQAGFPYGHQPSPDFRAVLRHETIIGGSIPAVFDKRYVNVAPFTDVLDYGQMMKVLPKVDFNTSERDNILDLLEKRFRKSKALHQLAYISDVRHVFQYMRNPAHEVLRWDQRSIRRPEDDAFTFTIKAAMRNLCGRRWQPERCFDPAKLG</sequence>
<dbReference type="AlphaFoldDB" id="A0AAW1SA64"/>
<proteinExistence type="predicted"/>
<protein>
    <recommendedName>
        <fullName evidence="5">Exostosin GT47 domain-containing protein</fullName>
    </recommendedName>
</protein>
<feature type="compositionally biased region" description="Low complexity" evidence="1">
    <location>
        <begin position="74"/>
        <end position="102"/>
    </location>
</feature>
<reference evidence="3 4" key="1">
    <citation type="journal article" date="2024" name="Nat. Commun.">
        <title>Phylogenomics reveals the evolutionary origins of lichenization in chlorophyte algae.</title>
        <authorList>
            <person name="Puginier C."/>
            <person name="Libourel C."/>
            <person name="Otte J."/>
            <person name="Skaloud P."/>
            <person name="Haon M."/>
            <person name="Grisel S."/>
            <person name="Petersen M."/>
            <person name="Berrin J.G."/>
            <person name="Delaux P.M."/>
            <person name="Dal Grande F."/>
            <person name="Keller J."/>
        </authorList>
    </citation>
    <scope>NUCLEOTIDE SEQUENCE [LARGE SCALE GENOMIC DNA]</scope>
    <source>
        <strain evidence="3 4">SAG 2145</strain>
    </source>
</reference>
<evidence type="ECO:0000256" key="2">
    <source>
        <dbReference type="SAM" id="SignalP"/>
    </source>
</evidence>
<dbReference type="EMBL" id="JALJOS010000002">
    <property type="protein sequence ID" value="KAK9842907.1"/>
    <property type="molecule type" value="Genomic_DNA"/>
</dbReference>
<dbReference type="Proteomes" id="UP001438707">
    <property type="component" value="Unassembled WGS sequence"/>
</dbReference>
<organism evidence="3 4">
    <name type="scientific">Apatococcus lobatus</name>
    <dbReference type="NCBI Taxonomy" id="904363"/>
    <lineage>
        <taxon>Eukaryota</taxon>
        <taxon>Viridiplantae</taxon>
        <taxon>Chlorophyta</taxon>
        <taxon>core chlorophytes</taxon>
        <taxon>Trebouxiophyceae</taxon>
        <taxon>Chlorellales</taxon>
        <taxon>Chlorellaceae</taxon>
        <taxon>Apatococcus</taxon>
    </lineage>
</organism>
<feature type="chain" id="PRO_5043553535" description="Exostosin GT47 domain-containing protein" evidence="2">
    <location>
        <begin position="24"/>
        <end position="419"/>
    </location>
</feature>
<accession>A0AAW1SA64</accession>